<evidence type="ECO:0000256" key="1">
    <source>
        <dbReference type="SAM" id="Coils"/>
    </source>
</evidence>
<dbReference type="PROSITE" id="PS50112">
    <property type="entry name" value="PAS"/>
    <property type="match status" value="1"/>
</dbReference>
<dbReference type="CDD" id="cd00130">
    <property type="entry name" value="PAS"/>
    <property type="match status" value="1"/>
</dbReference>
<feature type="domain" description="PAS" evidence="2">
    <location>
        <begin position="35"/>
        <end position="105"/>
    </location>
</feature>
<dbReference type="AlphaFoldDB" id="A0A8D5FX29"/>
<keyword evidence="1" id="KW-0175">Coiled coil</keyword>
<evidence type="ECO:0000313" key="4">
    <source>
        <dbReference type="Proteomes" id="UP000826725"/>
    </source>
</evidence>
<sequence>MVESKNLLKTFARQIHALELKNQHLKESLQELKKKTDLFQNLIEYGVDAIFCGDPGGNIIYANQRASTLTGYSNPELLSMNMSQLFSQEERRRAPLRYDRLRQGKTVITERLLTRRDGSMVSVEMNSRMMPDGTYHSFFRDISERKEADKALRVSEEKFSRVFRLSPDVIVLSRLEDGLYLEVNRDLPKHWAGHLKKP</sequence>
<dbReference type="InterPro" id="IPR000014">
    <property type="entry name" value="PAS"/>
</dbReference>
<dbReference type="PANTHER" id="PTHR44757">
    <property type="entry name" value="DIGUANYLATE CYCLASE DGCP"/>
    <property type="match status" value="1"/>
</dbReference>
<reference evidence="3" key="1">
    <citation type="submission" date="2020-09" db="EMBL/GenBank/DDBJ databases">
        <title>Desulfogranum mesoprofundum gen. nov., sp. nov., a novel mesophilic, sulfate-reducing chemolithoautotroph isolated from a deep-sea hydrothermal vent chimney in the Suiyo Seamount.</title>
        <authorList>
            <person name="Hashimoto Y."/>
            <person name="Nakagawa S."/>
        </authorList>
    </citation>
    <scope>NUCLEOTIDE SEQUENCE</scope>
    <source>
        <strain evidence="3">KT2</strain>
    </source>
</reference>
<dbReference type="InterPro" id="IPR052155">
    <property type="entry name" value="Biofilm_reg_signaling"/>
</dbReference>
<dbReference type="SMART" id="SM00091">
    <property type="entry name" value="PAS"/>
    <property type="match status" value="1"/>
</dbReference>
<feature type="coiled-coil region" evidence="1">
    <location>
        <begin position="8"/>
        <end position="42"/>
    </location>
</feature>
<dbReference type="Proteomes" id="UP000826725">
    <property type="component" value="Chromosome"/>
</dbReference>
<protein>
    <recommendedName>
        <fullName evidence="2">PAS domain-containing protein</fullName>
    </recommendedName>
</protein>
<keyword evidence="4" id="KW-1185">Reference proteome</keyword>
<accession>A0A8D5FX29</accession>
<dbReference type="EMBL" id="AP024086">
    <property type="protein sequence ID" value="BCL63219.1"/>
    <property type="molecule type" value="Genomic_DNA"/>
</dbReference>
<proteinExistence type="predicted"/>
<evidence type="ECO:0000259" key="2">
    <source>
        <dbReference type="PROSITE" id="PS50112"/>
    </source>
</evidence>
<name>A0A8D5FX29_9BACT</name>
<dbReference type="NCBIfam" id="TIGR00229">
    <property type="entry name" value="sensory_box"/>
    <property type="match status" value="1"/>
</dbReference>
<evidence type="ECO:0000313" key="3">
    <source>
        <dbReference type="EMBL" id="BCL63219.1"/>
    </source>
</evidence>
<dbReference type="RefSeq" id="WP_228855492.1">
    <property type="nucleotide sequence ID" value="NZ_AP024086.1"/>
</dbReference>
<gene>
    <name evidence="3" type="ORF">DGMP_39120</name>
</gene>
<dbReference type="KEGG" id="dbk:DGMP_39120"/>
<dbReference type="Pfam" id="PF13426">
    <property type="entry name" value="PAS_9"/>
    <property type="match status" value="1"/>
</dbReference>
<organism evidence="3 4">
    <name type="scientific">Desulfomarina profundi</name>
    <dbReference type="NCBI Taxonomy" id="2772557"/>
    <lineage>
        <taxon>Bacteria</taxon>
        <taxon>Pseudomonadati</taxon>
        <taxon>Thermodesulfobacteriota</taxon>
        <taxon>Desulfobulbia</taxon>
        <taxon>Desulfobulbales</taxon>
        <taxon>Desulfobulbaceae</taxon>
        <taxon>Desulfomarina</taxon>
    </lineage>
</organism>
<dbReference type="PANTHER" id="PTHR44757:SF2">
    <property type="entry name" value="BIOFILM ARCHITECTURE MAINTENANCE PROTEIN MBAA"/>
    <property type="match status" value="1"/>
</dbReference>